<reference evidence="6" key="1">
    <citation type="journal article" date="2020" name="Stud. Mycol.">
        <title>101 Dothideomycetes genomes: a test case for predicting lifestyles and emergence of pathogens.</title>
        <authorList>
            <person name="Haridas S."/>
            <person name="Albert R."/>
            <person name="Binder M."/>
            <person name="Bloem J."/>
            <person name="Labutti K."/>
            <person name="Salamov A."/>
            <person name="Andreopoulos B."/>
            <person name="Baker S."/>
            <person name="Barry K."/>
            <person name="Bills G."/>
            <person name="Bluhm B."/>
            <person name="Cannon C."/>
            <person name="Castanera R."/>
            <person name="Culley D."/>
            <person name="Daum C."/>
            <person name="Ezra D."/>
            <person name="Gonzalez J."/>
            <person name="Henrissat B."/>
            <person name="Kuo A."/>
            <person name="Liang C."/>
            <person name="Lipzen A."/>
            <person name="Lutzoni F."/>
            <person name="Magnuson J."/>
            <person name="Mondo S."/>
            <person name="Nolan M."/>
            <person name="Ohm R."/>
            <person name="Pangilinan J."/>
            <person name="Park H.-J."/>
            <person name="Ramirez L."/>
            <person name="Alfaro M."/>
            <person name="Sun H."/>
            <person name="Tritt A."/>
            <person name="Yoshinaga Y."/>
            <person name="Zwiers L.-H."/>
            <person name="Turgeon B."/>
            <person name="Goodwin S."/>
            <person name="Spatafora J."/>
            <person name="Crous P."/>
            <person name="Grigoriev I."/>
        </authorList>
    </citation>
    <scope>NUCLEOTIDE SEQUENCE</scope>
    <source>
        <strain evidence="6">CBS 122681</strain>
    </source>
</reference>
<dbReference type="Gene3D" id="2.60.40.200">
    <property type="entry name" value="Superoxide dismutase, copper/zinc binding domain"/>
    <property type="match status" value="1"/>
</dbReference>
<feature type="chain" id="PRO_5025610333" description="Superoxide dismutase [Cu-Zn]" evidence="4">
    <location>
        <begin position="17"/>
        <end position="270"/>
    </location>
</feature>
<dbReference type="Pfam" id="PF00080">
    <property type="entry name" value="Sod_Cu"/>
    <property type="match status" value="1"/>
</dbReference>
<comment type="function">
    <text evidence="3">Destroys radicals which are normally produced within the cells and which are toxic to biological systems.</text>
</comment>
<dbReference type="PANTHER" id="PTHR10003">
    <property type="entry name" value="SUPEROXIDE DISMUTASE CU-ZN -RELATED"/>
    <property type="match status" value="1"/>
</dbReference>
<dbReference type="GO" id="GO:0005507">
    <property type="term" value="F:copper ion binding"/>
    <property type="evidence" value="ECO:0007669"/>
    <property type="project" value="InterPro"/>
</dbReference>
<comment type="cofactor">
    <cofactor evidence="3">
        <name>Cu cation</name>
        <dbReference type="ChEBI" id="CHEBI:23378"/>
    </cofactor>
    <text evidence="3">Binds 1 copper ion per subunit.</text>
</comment>
<dbReference type="InterPro" id="IPR001424">
    <property type="entry name" value="SOD_Cu_Zn_dom"/>
</dbReference>
<dbReference type="CDD" id="cd00305">
    <property type="entry name" value="Cu-Zn_Superoxide_Dismutase"/>
    <property type="match status" value="1"/>
</dbReference>
<keyword evidence="3" id="KW-0479">Metal-binding</keyword>
<feature type="domain" description="Superoxide dismutase copper/zinc binding" evidence="5">
    <location>
        <begin position="132"/>
        <end position="266"/>
    </location>
</feature>
<gene>
    <name evidence="6" type="ORF">K491DRAFT_671694</name>
</gene>
<keyword evidence="4" id="KW-0732">Signal</keyword>
<protein>
    <recommendedName>
        <fullName evidence="2 3">Superoxide dismutase [Cu-Zn]</fullName>
        <ecNumber evidence="3">1.15.1.1</ecNumber>
    </recommendedName>
</protein>
<evidence type="ECO:0000259" key="5">
    <source>
        <dbReference type="Pfam" id="PF00080"/>
    </source>
</evidence>
<dbReference type="InterPro" id="IPR018152">
    <property type="entry name" value="SOD_Cu/Zn_BS"/>
</dbReference>
<name>A0A6A6SIS4_9PLEO</name>
<dbReference type="OrthoDB" id="2015551at2759"/>
<sequence length="270" mass="26873">MLRLCLLTSLLGLASAQSSSVVNNWYSSTAISSTSVATSSLSSRTSSALLSVATSRTVSTLLSTASLPATSSSAARSSIASSSIASSSIASSSIASSSIASSSIASSSIASSSTATPIRAVATIAPFGNSNVRGTVTFQQADANSATNITYDLTGNTPNSQRGIHIHQVGNTNCTLALGHFDPFTMGHGLLTDPVRHAGDLGNIAIDSSGNARGSLSARLVTLSGPNRVINLTFVMHGGVDDGGKTGVGTSSTTGNSGARVGCGIINLST</sequence>
<dbReference type="EMBL" id="MU004585">
    <property type="protein sequence ID" value="KAF2647765.1"/>
    <property type="molecule type" value="Genomic_DNA"/>
</dbReference>
<organism evidence="6 7">
    <name type="scientific">Lophiostoma macrostomum CBS 122681</name>
    <dbReference type="NCBI Taxonomy" id="1314788"/>
    <lineage>
        <taxon>Eukaryota</taxon>
        <taxon>Fungi</taxon>
        <taxon>Dikarya</taxon>
        <taxon>Ascomycota</taxon>
        <taxon>Pezizomycotina</taxon>
        <taxon>Dothideomycetes</taxon>
        <taxon>Pleosporomycetidae</taxon>
        <taxon>Pleosporales</taxon>
        <taxon>Lophiostomataceae</taxon>
        <taxon>Lophiostoma</taxon>
    </lineage>
</organism>
<evidence type="ECO:0000256" key="1">
    <source>
        <dbReference type="ARBA" id="ARBA00011738"/>
    </source>
</evidence>
<comment type="subunit">
    <text evidence="1">Homodimer.</text>
</comment>
<dbReference type="InterPro" id="IPR024134">
    <property type="entry name" value="SOD_Cu/Zn_/chaperone"/>
</dbReference>
<evidence type="ECO:0000256" key="3">
    <source>
        <dbReference type="RuleBase" id="RU000393"/>
    </source>
</evidence>
<accession>A0A6A6SIS4</accession>
<feature type="signal peptide" evidence="4">
    <location>
        <begin position="1"/>
        <end position="16"/>
    </location>
</feature>
<dbReference type="EC" id="1.15.1.1" evidence="3"/>
<dbReference type="InterPro" id="IPR036423">
    <property type="entry name" value="SOD-like_Cu/Zn_dom_sf"/>
</dbReference>
<evidence type="ECO:0000313" key="6">
    <source>
        <dbReference type="EMBL" id="KAF2647765.1"/>
    </source>
</evidence>
<dbReference type="PROSITE" id="PS00332">
    <property type="entry name" value="SOD_CU_ZN_2"/>
    <property type="match status" value="1"/>
</dbReference>
<evidence type="ECO:0000256" key="4">
    <source>
        <dbReference type="SAM" id="SignalP"/>
    </source>
</evidence>
<proteinExistence type="inferred from homology"/>
<comment type="similarity">
    <text evidence="3">Belongs to the Cu-Zn superoxide dismutase family.</text>
</comment>
<dbReference type="PRINTS" id="PR00068">
    <property type="entry name" value="CUZNDISMTASE"/>
</dbReference>
<dbReference type="SUPFAM" id="SSF49329">
    <property type="entry name" value="Cu,Zn superoxide dismutase-like"/>
    <property type="match status" value="1"/>
</dbReference>
<comment type="cofactor">
    <cofactor evidence="3">
        <name>Zn(2+)</name>
        <dbReference type="ChEBI" id="CHEBI:29105"/>
    </cofactor>
    <text evidence="3">Binds 1 zinc ion per subunit.</text>
</comment>
<dbReference type="Proteomes" id="UP000799324">
    <property type="component" value="Unassembled WGS sequence"/>
</dbReference>
<evidence type="ECO:0000313" key="7">
    <source>
        <dbReference type="Proteomes" id="UP000799324"/>
    </source>
</evidence>
<dbReference type="AlphaFoldDB" id="A0A6A6SIS4"/>
<keyword evidence="7" id="KW-1185">Reference proteome</keyword>
<keyword evidence="3" id="KW-0186">Copper</keyword>
<keyword evidence="3" id="KW-0560">Oxidoreductase</keyword>
<keyword evidence="3" id="KW-0862">Zinc</keyword>
<dbReference type="GO" id="GO:0004784">
    <property type="term" value="F:superoxide dismutase activity"/>
    <property type="evidence" value="ECO:0007669"/>
    <property type="project" value="UniProtKB-EC"/>
</dbReference>
<evidence type="ECO:0000256" key="2">
    <source>
        <dbReference type="ARBA" id="ARBA00020928"/>
    </source>
</evidence>
<comment type="catalytic activity">
    <reaction evidence="3">
        <text>2 superoxide + 2 H(+) = H2O2 + O2</text>
        <dbReference type="Rhea" id="RHEA:20696"/>
        <dbReference type="ChEBI" id="CHEBI:15378"/>
        <dbReference type="ChEBI" id="CHEBI:15379"/>
        <dbReference type="ChEBI" id="CHEBI:16240"/>
        <dbReference type="ChEBI" id="CHEBI:18421"/>
        <dbReference type="EC" id="1.15.1.1"/>
    </reaction>
</comment>